<dbReference type="Proteomes" id="UP001595765">
    <property type="component" value="Unassembled WGS sequence"/>
</dbReference>
<dbReference type="EMBL" id="JBHSBB010000014">
    <property type="protein sequence ID" value="MFC4034040.1"/>
    <property type="molecule type" value="Genomic_DNA"/>
</dbReference>
<dbReference type="Gene3D" id="3.30.350.10">
    <property type="entry name" value="Subtilisin inhibitor-like"/>
    <property type="match status" value="1"/>
</dbReference>
<evidence type="ECO:0000313" key="1">
    <source>
        <dbReference type="EMBL" id="MFC4034040.1"/>
    </source>
</evidence>
<comment type="caution">
    <text evidence="1">The sequence shown here is derived from an EMBL/GenBank/DDBJ whole genome shotgun (WGS) entry which is preliminary data.</text>
</comment>
<name>A0ABV8HQ43_9ACTN</name>
<sequence length="163" mass="17172">MSSTRTARPTPRRTPHRAPLGSVVLRVLGILGAALMLAATPGAAAQAVGLPWSAPGGHLVITYDDGSGHSRTYHVVCGGRTSWTQACRRLREIGGPVGPVAGGELCSMIYGGPQSAEVRGRWAGQVVAESYRRTNGCEVARWSRMVPVLPAPGQESPHRELKG</sequence>
<accession>A0ABV8HQ43</accession>
<evidence type="ECO:0008006" key="3">
    <source>
        <dbReference type="Google" id="ProtNLM"/>
    </source>
</evidence>
<reference evidence="2" key="1">
    <citation type="journal article" date="2019" name="Int. J. Syst. Evol. Microbiol.">
        <title>The Global Catalogue of Microorganisms (GCM) 10K type strain sequencing project: providing services to taxonomists for standard genome sequencing and annotation.</title>
        <authorList>
            <consortium name="The Broad Institute Genomics Platform"/>
            <consortium name="The Broad Institute Genome Sequencing Center for Infectious Disease"/>
            <person name="Wu L."/>
            <person name="Ma J."/>
        </authorList>
    </citation>
    <scope>NUCLEOTIDE SEQUENCE [LARGE SCALE GENOMIC DNA]</scope>
    <source>
        <strain evidence="2">CGMCC 4.7237</strain>
    </source>
</reference>
<dbReference type="SUPFAM" id="SSF55399">
    <property type="entry name" value="Subtilisin inhibitor"/>
    <property type="match status" value="1"/>
</dbReference>
<protein>
    <recommendedName>
        <fullName evidence="3">Subtilisin inhibitor domain-containing protein</fullName>
    </recommendedName>
</protein>
<keyword evidence="2" id="KW-1185">Reference proteome</keyword>
<dbReference type="RefSeq" id="WP_386431513.1">
    <property type="nucleotide sequence ID" value="NZ_JBHSBB010000014.1"/>
</dbReference>
<proteinExistence type="predicted"/>
<gene>
    <name evidence="1" type="ORF">ACFO3J_21545</name>
</gene>
<dbReference type="InterPro" id="IPR036819">
    <property type="entry name" value="Subtilisin_inhibitor-like_sf"/>
</dbReference>
<evidence type="ECO:0000313" key="2">
    <source>
        <dbReference type="Proteomes" id="UP001595765"/>
    </source>
</evidence>
<organism evidence="1 2">
    <name type="scientific">Streptomyces polygonati</name>
    <dbReference type="NCBI Taxonomy" id="1617087"/>
    <lineage>
        <taxon>Bacteria</taxon>
        <taxon>Bacillati</taxon>
        <taxon>Actinomycetota</taxon>
        <taxon>Actinomycetes</taxon>
        <taxon>Kitasatosporales</taxon>
        <taxon>Streptomycetaceae</taxon>
        <taxon>Streptomyces</taxon>
    </lineage>
</organism>